<evidence type="ECO:0008006" key="5">
    <source>
        <dbReference type="Google" id="ProtNLM"/>
    </source>
</evidence>
<proteinExistence type="inferred from homology"/>
<dbReference type="PANTHER" id="PTHR12991">
    <property type="entry name" value="NITROGEN PERMEASE REGULATOR 2/TUMOR SUPPRESSOR CANDIDATE 4"/>
    <property type="match status" value="1"/>
</dbReference>
<dbReference type="PANTHER" id="PTHR12991:SF10">
    <property type="entry name" value="GATOR COMPLEX PROTEIN NPRL2"/>
    <property type="match status" value="1"/>
</dbReference>
<evidence type="ECO:0000256" key="1">
    <source>
        <dbReference type="ARBA" id="ARBA00008433"/>
    </source>
</evidence>
<dbReference type="EMBL" id="NAJP01000005">
    <property type="protein sequence ID" value="TKA47698.1"/>
    <property type="molecule type" value="Genomic_DNA"/>
</dbReference>
<feature type="region of interest" description="Disordered" evidence="2">
    <location>
        <begin position="419"/>
        <end position="447"/>
    </location>
</feature>
<comment type="similarity">
    <text evidence="1">Belongs to the NPR2 family.</text>
</comment>
<feature type="region of interest" description="Disordered" evidence="2">
    <location>
        <begin position="374"/>
        <end position="403"/>
    </location>
</feature>
<dbReference type="Proteomes" id="UP000310066">
    <property type="component" value="Unassembled WGS sequence"/>
</dbReference>
<dbReference type="GO" id="GO:1990130">
    <property type="term" value="C:GATOR1 complex"/>
    <property type="evidence" value="ECO:0007669"/>
    <property type="project" value="TreeGrafter"/>
</dbReference>
<dbReference type="GO" id="GO:0005774">
    <property type="term" value="C:vacuolar membrane"/>
    <property type="evidence" value="ECO:0007669"/>
    <property type="project" value="TreeGrafter"/>
</dbReference>
<dbReference type="GO" id="GO:1904262">
    <property type="term" value="P:negative regulation of TORC1 signaling"/>
    <property type="evidence" value="ECO:0007669"/>
    <property type="project" value="TreeGrafter"/>
</dbReference>
<protein>
    <recommendedName>
        <fullName evidence="5">Nitrogen permease regulator 2</fullName>
    </recommendedName>
</protein>
<dbReference type="OrthoDB" id="338854at2759"/>
<dbReference type="STRING" id="329885.A0A4U0VFA6"/>
<evidence type="ECO:0000313" key="4">
    <source>
        <dbReference type="Proteomes" id="UP000310066"/>
    </source>
</evidence>
<feature type="compositionally biased region" description="Low complexity" evidence="2">
    <location>
        <begin position="384"/>
        <end position="395"/>
    </location>
</feature>
<accession>A0A4U0VFA6</accession>
<dbReference type="Pfam" id="PF06218">
    <property type="entry name" value="NPR2"/>
    <property type="match status" value="1"/>
</dbReference>
<dbReference type="GO" id="GO:0010508">
    <property type="term" value="P:positive regulation of autophagy"/>
    <property type="evidence" value="ECO:0007669"/>
    <property type="project" value="TreeGrafter"/>
</dbReference>
<comment type="caution">
    <text evidence="3">The sequence shown here is derived from an EMBL/GenBank/DDBJ whole genome shotgun (WGS) entry which is preliminary data.</text>
</comment>
<organism evidence="3 4">
    <name type="scientific">Friedmanniomyces endolithicus</name>
    <dbReference type="NCBI Taxonomy" id="329885"/>
    <lineage>
        <taxon>Eukaryota</taxon>
        <taxon>Fungi</taxon>
        <taxon>Dikarya</taxon>
        <taxon>Ascomycota</taxon>
        <taxon>Pezizomycotina</taxon>
        <taxon>Dothideomycetes</taxon>
        <taxon>Dothideomycetidae</taxon>
        <taxon>Mycosphaerellales</taxon>
        <taxon>Teratosphaeriaceae</taxon>
        <taxon>Friedmanniomyces</taxon>
    </lineage>
</organism>
<dbReference type="InterPro" id="IPR009348">
    <property type="entry name" value="NPR2-like"/>
</dbReference>
<evidence type="ECO:0000256" key="2">
    <source>
        <dbReference type="SAM" id="MobiDB-lite"/>
    </source>
</evidence>
<sequence>MLKAVFYARFHPERGPSVVHQYPNGSIIPAFADQVESQQPLVSWSDVSAYVIPPYEVCNRPFSICAEGHRILGFPVSLEDPKYERNRFTFNVCFVLNETEDVKPWLAAVNKTVAFFQALEEEDGLLQTEEDLPGLRWAGEDGYPAQSTGVVYKLLKSIVEDLNTYEETCIRLNSYHVLNLRLVHPQPPPPKVQAWDVPLLIRDLPSPEHWTWDLTLQRIHPYLDGVNPIQRIAELADVELKLVKRAVRELVFHHRALLLDLFHFQAIYTPTKDFAWFVADVEMQEECARYVALPPTKDPTPHEPQPPISASVLITLYTSLAPSTPLHSFVQTHYTTLLTHCIDIRRLITFGTTKGFLRRIYRYALALDNNNLGLKSQTSRTGEGSAKTGGSSPAKSKSKSNEDAVREFERAWKRAAMSSGWATPPAEPPALLSPGAGGEEGAGREEEVDEKLRGFLDGRHCFDEMRLALRMSERELLARFDGGRLGEVLVFNK</sequence>
<gene>
    <name evidence="3" type="ORF">B0A54_02072</name>
</gene>
<dbReference type="AlphaFoldDB" id="A0A4U0VFA6"/>
<reference evidence="3 4" key="1">
    <citation type="submission" date="2017-03" db="EMBL/GenBank/DDBJ databases">
        <title>Genomes of endolithic fungi from Antarctica.</title>
        <authorList>
            <person name="Coleine C."/>
            <person name="Masonjones S."/>
            <person name="Stajich J.E."/>
        </authorList>
    </citation>
    <scope>NUCLEOTIDE SEQUENCE [LARGE SCALE GENOMIC DNA]</scope>
    <source>
        <strain evidence="3 4">CCFEE 5311</strain>
    </source>
</reference>
<evidence type="ECO:0000313" key="3">
    <source>
        <dbReference type="EMBL" id="TKA47698.1"/>
    </source>
</evidence>
<dbReference type="GO" id="GO:0005096">
    <property type="term" value="F:GTPase activator activity"/>
    <property type="evidence" value="ECO:0007669"/>
    <property type="project" value="TreeGrafter"/>
</dbReference>
<name>A0A4U0VFA6_9PEZI</name>